<dbReference type="Proteomes" id="UP001219525">
    <property type="component" value="Unassembled WGS sequence"/>
</dbReference>
<comment type="caution">
    <text evidence="2">The sequence shown here is derived from an EMBL/GenBank/DDBJ whole genome shotgun (WGS) entry which is preliminary data.</text>
</comment>
<protein>
    <submittedName>
        <fullName evidence="2">Uncharacterized protein</fullName>
    </submittedName>
</protein>
<feature type="transmembrane region" description="Helical" evidence="1">
    <location>
        <begin position="39"/>
        <end position="61"/>
    </location>
</feature>
<organism evidence="2 3">
    <name type="scientific">Mycena pura</name>
    <dbReference type="NCBI Taxonomy" id="153505"/>
    <lineage>
        <taxon>Eukaryota</taxon>
        <taxon>Fungi</taxon>
        <taxon>Dikarya</taxon>
        <taxon>Basidiomycota</taxon>
        <taxon>Agaricomycotina</taxon>
        <taxon>Agaricomycetes</taxon>
        <taxon>Agaricomycetidae</taxon>
        <taxon>Agaricales</taxon>
        <taxon>Marasmiineae</taxon>
        <taxon>Mycenaceae</taxon>
        <taxon>Mycena</taxon>
    </lineage>
</organism>
<reference evidence="2" key="1">
    <citation type="submission" date="2023-03" db="EMBL/GenBank/DDBJ databases">
        <title>Massive genome expansion in bonnet fungi (Mycena s.s.) driven by repeated elements and novel gene families across ecological guilds.</title>
        <authorList>
            <consortium name="Lawrence Berkeley National Laboratory"/>
            <person name="Harder C.B."/>
            <person name="Miyauchi S."/>
            <person name="Viragh M."/>
            <person name="Kuo A."/>
            <person name="Thoen E."/>
            <person name="Andreopoulos B."/>
            <person name="Lu D."/>
            <person name="Skrede I."/>
            <person name="Drula E."/>
            <person name="Henrissat B."/>
            <person name="Morin E."/>
            <person name="Kohler A."/>
            <person name="Barry K."/>
            <person name="LaButti K."/>
            <person name="Morin E."/>
            <person name="Salamov A."/>
            <person name="Lipzen A."/>
            <person name="Mereny Z."/>
            <person name="Hegedus B."/>
            <person name="Baldrian P."/>
            <person name="Stursova M."/>
            <person name="Weitz H."/>
            <person name="Taylor A."/>
            <person name="Grigoriev I.V."/>
            <person name="Nagy L.G."/>
            <person name="Martin F."/>
            <person name="Kauserud H."/>
        </authorList>
    </citation>
    <scope>NUCLEOTIDE SEQUENCE</scope>
    <source>
        <strain evidence="2">9144</strain>
    </source>
</reference>
<dbReference type="AlphaFoldDB" id="A0AAD6UWE6"/>
<gene>
    <name evidence="2" type="ORF">GGX14DRAFT_406909</name>
</gene>
<keyword evidence="3" id="KW-1185">Reference proteome</keyword>
<sequence length="360" mass="39897">MSEPVVLALAVSNAALLLVLCLAYRAVLLFWVSRIHEAAMGLVSFRTLLILYGLTLVYILLALRRLRNAMKTDKHSKSKYIPVYNEHDVLTGYVRASRKRRNATGQPLAMAPRATGVASVTVLAPAISLYRVGNLATFWATDAVPGRRPGSLDAVTPNGGKKYEFRCLGAIWCESAHCHHDLRIAPATNLKYLNRQLSQHCICGHILKHAVCHVQCSASAFRYGALFTHRGEHNHGHYTHRLLVTPGTAADLVEFTDQDWHALLPVNFDNADANYSAVREEEDPTPVINPQTSDEKTVLTATQQEVNGVLDYDKTEEEEIENDPNANQPEIVAQGRGWVTYEVSSDSPVEERSDGNENMS</sequence>
<dbReference type="EMBL" id="JARJCW010000128">
    <property type="protein sequence ID" value="KAJ7191808.1"/>
    <property type="molecule type" value="Genomic_DNA"/>
</dbReference>
<accession>A0AAD6UWE6</accession>
<proteinExistence type="predicted"/>
<evidence type="ECO:0000313" key="3">
    <source>
        <dbReference type="Proteomes" id="UP001219525"/>
    </source>
</evidence>
<evidence type="ECO:0000313" key="2">
    <source>
        <dbReference type="EMBL" id="KAJ7191808.1"/>
    </source>
</evidence>
<keyword evidence="1" id="KW-1133">Transmembrane helix</keyword>
<keyword evidence="1" id="KW-0472">Membrane</keyword>
<evidence type="ECO:0000256" key="1">
    <source>
        <dbReference type="SAM" id="Phobius"/>
    </source>
</evidence>
<name>A0AAD6UWE6_9AGAR</name>
<keyword evidence="1" id="KW-0812">Transmembrane</keyword>